<dbReference type="SUPFAM" id="SSF48264">
    <property type="entry name" value="Cytochrome P450"/>
    <property type="match status" value="1"/>
</dbReference>
<dbReference type="Proteomes" id="UP001152320">
    <property type="component" value="Chromosome 8"/>
</dbReference>
<dbReference type="PRINTS" id="PR00385">
    <property type="entry name" value="P450"/>
</dbReference>
<name>A0A9Q1C3C2_HOLLE</name>
<proteinExistence type="inferred from homology"/>
<evidence type="ECO:0000256" key="13">
    <source>
        <dbReference type="ARBA" id="ARBA00023136"/>
    </source>
</evidence>
<protein>
    <recommendedName>
        <fullName evidence="5">unspecific monooxygenase</fullName>
        <ecNumber evidence="5">1.14.14.1</ecNumber>
    </recommendedName>
</protein>
<comment type="similarity">
    <text evidence="4 15">Belongs to the cytochrome P450 family.</text>
</comment>
<dbReference type="InterPro" id="IPR036396">
    <property type="entry name" value="Cyt_P450_sf"/>
</dbReference>
<dbReference type="PRINTS" id="PR00463">
    <property type="entry name" value="EP450I"/>
</dbReference>
<feature type="binding site" description="axial binding residue" evidence="14">
    <location>
        <position position="428"/>
    </location>
    <ligand>
        <name>heme</name>
        <dbReference type="ChEBI" id="CHEBI:30413"/>
    </ligand>
    <ligandPart>
        <name>Fe</name>
        <dbReference type="ChEBI" id="CHEBI:18248"/>
    </ligandPart>
</feature>
<organism evidence="16 17">
    <name type="scientific">Holothuria leucospilota</name>
    <name type="common">Black long sea cucumber</name>
    <name type="synonym">Mertensiothuria leucospilota</name>
    <dbReference type="NCBI Taxonomy" id="206669"/>
    <lineage>
        <taxon>Eukaryota</taxon>
        <taxon>Metazoa</taxon>
        <taxon>Echinodermata</taxon>
        <taxon>Eleutherozoa</taxon>
        <taxon>Echinozoa</taxon>
        <taxon>Holothuroidea</taxon>
        <taxon>Aspidochirotacea</taxon>
        <taxon>Aspidochirotida</taxon>
        <taxon>Holothuriidae</taxon>
        <taxon>Holothuria</taxon>
    </lineage>
</organism>
<evidence type="ECO:0000256" key="2">
    <source>
        <dbReference type="ARBA" id="ARBA00004174"/>
    </source>
</evidence>
<keyword evidence="11 14" id="KW-0408">Iron</keyword>
<evidence type="ECO:0000313" key="16">
    <source>
        <dbReference type="EMBL" id="KAJ8037660.1"/>
    </source>
</evidence>
<dbReference type="GO" id="GO:0004508">
    <property type="term" value="F:steroid 17-alpha-monooxygenase activity"/>
    <property type="evidence" value="ECO:0007669"/>
    <property type="project" value="TreeGrafter"/>
</dbReference>
<keyword evidence="7 14" id="KW-0479">Metal-binding</keyword>
<keyword evidence="9" id="KW-0492">Microsome</keyword>
<evidence type="ECO:0000256" key="9">
    <source>
        <dbReference type="ARBA" id="ARBA00022848"/>
    </source>
</evidence>
<dbReference type="Gene3D" id="1.10.630.10">
    <property type="entry name" value="Cytochrome P450"/>
    <property type="match status" value="1"/>
</dbReference>
<dbReference type="FunFam" id="1.10.630.10:FF:000238">
    <property type="entry name" value="Cytochrome P450 2A6"/>
    <property type="match status" value="1"/>
</dbReference>
<dbReference type="PANTHER" id="PTHR24289:SF21">
    <property type="entry name" value="CYTOCHROME P450 1A"/>
    <property type="match status" value="1"/>
</dbReference>
<comment type="cofactor">
    <cofactor evidence="1 14">
        <name>heme</name>
        <dbReference type="ChEBI" id="CHEBI:30413"/>
    </cofactor>
</comment>
<dbReference type="InterPro" id="IPR002401">
    <property type="entry name" value="Cyt_P450_E_grp-I"/>
</dbReference>
<dbReference type="AlphaFoldDB" id="A0A9Q1C3C2"/>
<evidence type="ECO:0000313" key="17">
    <source>
        <dbReference type="Proteomes" id="UP001152320"/>
    </source>
</evidence>
<evidence type="ECO:0000256" key="11">
    <source>
        <dbReference type="ARBA" id="ARBA00023004"/>
    </source>
</evidence>
<dbReference type="EMBL" id="JAIZAY010000008">
    <property type="protein sequence ID" value="KAJ8037660.1"/>
    <property type="molecule type" value="Genomic_DNA"/>
</dbReference>
<dbReference type="GO" id="GO:0005506">
    <property type="term" value="F:iron ion binding"/>
    <property type="evidence" value="ECO:0007669"/>
    <property type="project" value="InterPro"/>
</dbReference>
<keyword evidence="13" id="KW-0472">Membrane</keyword>
<dbReference type="GO" id="GO:0042448">
    <property type="term" value="P:progesterone metabolic process"/>
    <property type="evidence" value="ECO:0007669"/>
    <property type="project" value="TreeGrafter"/>
</dbReference>
<comment type="caution">
    <text evidence="16">The sequence shown here is derived from an EMBL/GenBank/DDBJ whole genome shotgun (WGS) entry which is preliminary data.</text>
</comment>
<evidence type="ECO:0000256" key="8">
    <source>
        <dbReference type="ARBA" id="ARBA00022824"/>
    </source>
</evidence>
<reference evidence="16" key="1">
    <citation type="submission" date="2021-10" db="EMBL/GenBank/DDBJ databases">
        <title>Tropical sea cucumber genome reveals ecological adaptation and Cuvierian tubules defense mechanism.</title>
        <authorList>
            <person name="Chen T."/>
        </authorList>
    </citation>
    <scope>NUCLEOTIDE SEQUENCE</scope>
    <source>
        <strain evidence="16">Nanhai2018</strain>
        <tissue evidence="16">Muscle</tissue>
    </source>
</reference>
<keyword evidence="6 14" id="KW-0349">Heme</keyword>
<evidence type="ECO:0000256" key="7">
    <source>
        <dbReference type="ARBA" id="ARBA00022723"/>
    </source>
</evidence>
<comment type="subcellular location">
    <subcellularLocation>
        <location evidence="3">Endoplasmic reticulum membrane</location>
        <topology evidence="3">Peripheral membrane protein</topology>
    </subcellularLocation>
    <subcellularLocation>
        <location evidence="2">Microsome membrane</location>
        <topology evidence="2">Peripheral membrane protein</topology>
    </subcellularLocation>
</comment>
<dbReference type="GO" id="GO:0042446">
    <property type="term" value="P:hormone biosynthetic process"/>
    <property type="evidence" value="ECO:0007669"/>
    <property type="project" value="TreeGrafter"/>
</dbReference>
<dbReference type="Pfam" id="PF00067">
    <property type="entry name" value="p450"/>
    <property type="match status" value="1"/>
</dbReference>
<evidence type="ECO:0000256" key="12">
    <source>
        <dbReference type="ARBA" id="ARBA00023033"/>
    </source>
</evidence>
<evidence type="ECO:0000256" key="10">
    <source>
        <dbReference type="ARBA" id="ARBA00023002"/>
    </source>
</evidence>
<keyword evidence="17" id="KW-1185">Reference proteome</keyword>
<gene>
    <name evidence="16" type="ORF">HOLleu_18541</name>
</gene>
<evidence type="ECO:0000256" key="6">
    <source>
        <dbReference type="ARBA" id="ARBA00022617"/>
    </source>
</evidence>
<evidence type="ECO:0000256" key="14">
    <source>
        <dbReference type="PIRSR" id="PIRSR602401-1"/>
    </source>
</evidence>
<dbReference type="GO" id="GO:0020037">
    <property type="term" value="F:heme binding"/>
    <property type="evidence" value="ECO:0007669"/>
    <property type="project" value="InterPro"/>
</dbReference>
<evidence type="ECO:0000256" key="1">
    <source>
        <dbReference type="ARBA" id="ARBA00001971"/>
    </source>
</evidence>
<dbReference type="PROSITE" id="PS00086">
    <property type="entry name" value="CYTOCHROME_P450"/>
    <property type="match status" value="1"/>
</dbReference>
<dbReference type="EC" id="1.14.14.1" evidence="5"/>
<evidence type="ECO:0000256" key="5">
    <source>
        <dbReference type="ARBA" id="ARBA00012109"/>
    </source>
</evidence>
<evidence type="ECO:0000256" key="15">
    <source>
        <dbReference type="RuleBase" id="RU000461"/>
    </source>
</evidence>
<keyword evidence="12 15" id="KW-0503">Monooxygenase</keyword>
<evidence type="ECO:0000256" key="4">
    <source>
        <dbReference type="ARBA" id="ARBA00010617"/>
    </source>
</evidence>
<sequence>MSSSSGKAKAVPGPRGLPILGNIPQLDNELHKTCASLVDRYGDVFRIRIGSRDVVVLNGTEAIRQALVRQPLDFAGRPDLRSFRSYKNIIGDNISFTSHSPGWKIHRKLAETTLRTFTAGSKMSVLEEKVMFEVEELISCWTNNNYEEVVVDPADHVKLSVSNIMLSFIMGRRHQLDNQKLLDFVSLSDDFSKATGSGNPVDFMPWLRYIVSGTLKRYESLLHSYKNWFGSYVEDHKRNYQEGSEDDIMDYLTTSTNNMDPKELEVAEITKETLQSTVYDLFGAGFDTVSASLLWALLYLVTFPDVQKAMYDELVKVVGKDRKPSLEDRRNLPFTQAFLAETLRHSCVVPFTIPHSTTRDVVLGGKYNFYIPGDTVVFVNLHSVQHSKEQWDTPEEFDPARFLTADHSKLDSSKVEQTMPFGAGRRRCLGSELGRNELFLYVTNLVHKVRFEAYDKDSLTMEHEPGLSVRPLPFKVRLALRED</sequence>
<dbReference type="OrthoDB" id="1055148at2759"/>
<evidence type="ECO:0000256" key="3">
    <source>
        <dbReference type="ARBA" id="ARBA00004406"/>
    </source>
</evidence>
<dbReference type="InterPro" id="IPR017972">
    <property type="entry name" value="Cyt_P450_CS"/>
</dbReference>
<dbReference type="GO" id="GO:0005789">
    <property type="term" value="C:endoplasmic reticulum membrane"/>
    <property type="evidence" value="ECO:0007669"/>
    <property type="project" value="UniProtKB-SubCell"/>
</dbReference>
<accession>A0A9Q1C3C2</accession>
<keyword evidence="8" id="KW-0256">Endoplasmic reticulum</keyword>
<keyword evidence="10 15" id="KW-0560">Oxidoreductase</keyword>
<dbReference type="PANTHER" id="PTHR24289">
    <property type="entry name" value="STEROID 17-ALPHA-HYDROXYLASE/17,20 LYASE"/>
    <property type="match status" value="1"/>
</dbReference>
<dbReference type="InterPro" id="IPR001128">
    <property type="entry name" value="Cyt_P450"/>
</dbReference>